<dbReference type="Proteomes" id="UP000005824">
    <property type="component" value="Unassembled WGS sequence"/>
</dbReference>
<reference evidence="2 3" key="1">
    <citation type="journal article" date="2011" name="J. Bacteriol.">
        <title>Genome sequence of Chthoniobacter flavus Ellin428, an aerobic heterotrophic soil bacterium.</title>
        <authorList>
            <person name="Kant R."/>
            <person name="van Passel M.W."/>
            <person name="Palva A."/>
            <person name="Lucas S."/>
            <person name="Lapidus A."/>
            <person name="Glavina Del Rio T."/>
            <person name="Dalin E."/>
            <person name="Tice H."/>
            <person name="Bruce D."/>
            <person name="Goodwin L."/>
            <person name="Pitluck S."/>
            <person name="Larimer F.W."/>
            <person name="Land M.L."/>
            <person name="Hauser L."/>
            <person name="Sangwan P."/>
            <person name="de Vos W.M."/>
            <person name="Janssen P.H."/>
            <person name="Smidt H."/>
        </authorList>
    </citation>
    <scope>NUCLEOTIDE SEQUENCE [LARGE SCALE GENOMIC DNA]</scope>
    <source>
        <strain evidence="2 3">Ellin428</strain>
    </source>
</reference>
<evidence type="ECO:0000259" key="1">
    <source>
        <dbReference type="PROSITE" id="PS50851"/>
    </source>
</evidence>
<dbReference type="GO" id="GO:0007165">
    <property type="term" value="P:signal transduction"/>
    <property type="evidence" value="ECO:0007669"/>
    <property type="project" value="InterPro"/>
</dbReference>
<dbReference type="Pfam" id="PF01584">
    <property type="entry name" value="CheW"/>
    <property type="match status" value="1"/>
</dbReference>
<dbReference type="eggNOG" id="COG0835">
    <property type="taxonomic scope" value="Bacteria"/>
</dbReference>
<dbReference type="InParanoid" id="B4D1N2"/>
<dbReference type="Gene3D" id="2.40.50.180">
    <property type="entry name" value="CheA-289, Domain 4"/>
    <property type="match status" value="1"/>
</dbReference>
<protein>
    <submittedName>
        <fullName evidence="2">CheW protein</fullName>
    </submittedName>
</protein>
<dbReference type="SMART" id="SM00260">
    <property type="entry name" value="CheW"/>
    <property type="match status" value="1"/>
</dbReference>
<comment type="caution">
    <text evidence="2">The sequence shown here is derived from an EMBL/GenBank/DDBJ whole genome shotgun (WGS) entry which is preliminary data.</text>
</comment>
<organism evidence="2 3">
    <name type="scientific">Chthoniobacter flavus Ellin428</name>
    <dbReference type="NCBI Taxonomy" id="497964"/>
    <lineage>
        <taxon>Bacteria</taxon>
        <taxon>Pseudomonadati</taxon>
        <taxon>Verrucomicrobiota</taxon>
        <taxon>Spartobacteria</taxon>
        <taxon>Chthoniobacterales</taxon>
        <taxon>Chthoniobacteraceae</taxon>
        <taxon>Chthoniobacter</taxon>
    </lineage>
</organism>
<proteinExistence type="predicted"/>
<name>B4D1N2_9BACT</name>
<dbReference type="InterPro" id="IPR036061">
    <property type="entry name" value="CheW-like_dom_sf"/>
</dbReference>
<feature type="domain" description="CheW-like" evidence="1">
    <location>
        <begin position="1"/>
        <end position="139"/>
    </location>
</feature>
<dbReference type="PANTHER" id="PTHR22617:SF43">
    <property type="entry name" value="PROTEIN PILI"/>
    <property type="match status" value="1"/>
</dbReference>
<sequence>MLFILFQLGQDRYALDASNLVEILPLAQVKALPHAPVGIAGIIDYHGVTLPVIDLSDLALGHPSVARISTRILIAEIATGRRFALIAERANRLLQRDATDFVEPEVTVEAAPYLGPITRDDSGIVQWITPQKLFSNAVCDALYQQAREAA</sequence>
<dbReference type="SUPFAM" id="SSF50341">
    <property type="entry name" value="CheW-like"/>
    <property type="match status" value="1"/>
</dbReference>
<dbReference type="Gene3D" id="2.30.30.40">
    <property type="entry name" value="SH3 Domains"/>
    <property type="match status" value="1"/>
</dbReference>
<dbReference type="InterPro" id="IPR039315">
    <property type="entry name" value="CheW"/>
</dbReference>
<accession>B4D1N2</accession>
<dbReference type="GO" id="GO:0006935">
    <property type="term" value="P:chemotaxis"/>
    <property type="evidence" value="ECO:0007669"/>
    <property type="project" value="InterPro"/>
</dbReference>
<dbReference type="AlphaFoldDB" id="B4D1N2"/>
<dbReference type="STRING" id="497964.CfE428DRAFT_2820"/>
<dbReference type="GO" id="GO:0005829">
    <property type="term" value="C:cytosol"/>
    <property type="evidence" value="ECO:0007669"/>
    <property type="project" value="TreeGrafter"/>
</dbReference>
<dbReference type="PANTHER" id="PTHR22617">
    <property type="entry name" value="CHEMOTAXIS SENSOR HISTIDINE KINASE-RELATED"/>
    <property type="match status" value="1"/>
</dbReference>
<dbReference type="EMBL" id="ABVL01000007">
    <property type="protein sequence ID" value="EDY19644.1"/>
    <property type="molecule type" value="Genomic_DNA"/>
</dbReference>
<dbReference type="RefSeq" id="WP_006980145.1">
    <property type="nucleotide sequence ID" value="NZ_ABVL01000007.1"/>
</dbReference>
<dbReference type="InterPro" id="IPR002545">
    <property type="entry name" value="CheW-lke_dom"/>
</dbReference>
<keyword evidence="3" id="KW-1185">Reference proteome</keyword>
<dbReference type="PROSITE" id="PS50851">
    <property type="entry name" value="CHEW"/>
    <property type="match status" value="1"/>
</dbReference>
<evidence type="ECO:0000313" key="2">
    <source>
        <dbReference type="EMBL" id="EDY19644.1"/>
    </source>
</evidence>
<gene>
    <name evidence="2" type="ORF">CfE428DRAFT_2820</name>
</gene>
<evidence type="ECO:0000313" key="3">
    <source>
        <dbReference type="Proteomes" id="UP000005824"/>
    </source>
</evidence>